<dbReference type="PANTHER" id="PTHR37299:SF1">
    <property type="entry name" value="STAGE 0 SPORULATION PROTEIN A HOMOLOG"/>
    <property type="match status" value="1"/>
</dbReference>
<dbReference type="InterPro" id="IPR046947">
    <property type="entry name" value="LytR-like"/>
</dbReference>
<dbReference type="EMBL" id="MASW01000007">
    <property type="protein sequence ID" value="PXY18842.1"/>
    <property type="molecule type" value="Genomic_DNA"/>
</dbReference>
<dbReference type="InterPro" id="IPR029016">
    <property type="entry name" value="GAF-like_dom_sf"/>
</dbReference>
<dbReference type="Proteomes" id="UP000249915">
    <property type="component" value="Unassembled WGS sequence"/>
</dbReference>
<comment type="caution">
    <text evidence="1">The sequence shown here is derived from an EMBL/GenBank/DDBJ whole genome shotgun (WGS) entry which is preliminary data.</text>
</comment>
<reference evidence="1 2" key="1">
    <citation type="submission" date="2016-07" db="EMBL/GenBank/DDBJ databases">
        <title>Draft genome sequence of Prauserella muralis DSM 45305, isolated from a mould-covered wall in an indoor environment.</title>
        <authorList>
            <person name="Ruckert C."/>
            <person name="Albersmeier A."/>
            <person name="Jiang C.-L."/>
            <person name="Jiang Y."/>
            <person name="Kalinowski J."/>
            <person name="Schneider O."/>
            <person name="Winkler A."/>
            <person name="Zotchev S.B."/>
        </authorList>
    </citation>
    <scope>NUCLEOTIDE SEQUENCE [LARGE SCALE GENOMIC DNA]</scope>
    <source>
        <strain evidence="1 2">DSM 45305</strain>
    </source>
</reference>
<dbReference type="OrthoDB" id="3928741at2"/>
<dbReference type="RefSeq" id="WP_112284754.1">
    <property type="nucleotide sequence ID" value="NZ_MASW01000007.1"/>
</dbReference>
<dbReference type="SMART" id="SM00850">
    <property type="entry name" value="LytTR"/>
    <property type="match status" value="1"/>
</dbReference>
<name>A0A2V4AFY8_9PSEU</name>
<evidence type="ECO:0000313" key="2">
    <source>
        <dbReference type="Proteomes" id="UP000249915"/>
    </source>
</evidence>
<gene>
    <name evidence="1" type="ORF">BAY60_28745</name>
</gene>
<sequence length="481" mass="52265">MTGRVPPLAIAPRPSGRDHVARGSLVTTSSAKEVARAWESFAAGEDVETGVRPEILASWYRCRDRYEVDRTLDVAPGAGGDAQQADNDVIFTALGSLGALAGQEVERDGAVVTVTDGGGRVLGIWGDPSAQRRAELHNLAPWSSWSEQCTGTNGMGTSFEVPGAVTVTGPEHWCEAFHQWACAGISIRDVVTRAPVASINISRWNAPLSELVPVWLTKAVACVEQEIYRRAVYEADKVISEFNKNSVQVSAPLMAMDRGGNVIAANEAAVALLGLTGDTPLVAGAIEPAQRWTPDISGLSDVVRWVKERAQGTGQWSGHATLTVNEGEAATPLTMRPVVDASHVVGMLCVFGMQEGEPYESASQAAVGQLPRRVIGMRNDRLILLAPSEIRYAEADRNVVWLMTERGRIQAATRGLENVERLLTPYGFSRVHRRFLVNLRRVAELERGIKGELFLIMDSRSHEFVPVSRRHAPELRRLLGV</sequence>
<accession>A0A2V4AFY8</accession>
<dbReference type="Gene3D" id="3.30.450.40">
    <property type="match status" value="1"/>
</dbReference>
<dbReference type="Pfam" id="PF04397">
    <property type="entry name" value="LytTR"/>
    <property type="match status" value="1"/>
</dbReference>
<dbReference type="GO" id="GO:0000156">
    <property type="term" value="F:phosphorelay response regulator activity"/>
    <property type="evidence" value="ECO:0007669"/>
    <property type="project" value="InterPro"/>
</dbReference>
<keyword evidence="2" id="KW-1185">Reference proteome</keyword>
<proteinExistence type="predicted"/>
<dbReference type="PROSITE" id="PS50930">
    <property type="entry name" value="HTH_LYTTR"/>
    <property type="match status" value="1"/>
</dbReference>
<dbReference type="PANTHER" id="PTHR37299">
    <property type="entry name" value="TRANSCRIPTIONAL REGULATOR-RELATED"/>
    <property type="match status" value="1"/>
</dbReference>
<dbReference type="InterPro" id="IPR007492">
    <property type="entry name" value="LytTR_DNA-bd_dom"/>
</dbReference>
<dbReference type="AlphaFoldDB" id="A0A2V4AFY8"/>
<protein>
    <submittedName>
        <fullName evidence="1">LytTR family transcriptional regulator</fullName>
    </submittedName>
</protein>
<evidence type="ECO:0000313" key="1">
    <source>
        <dbReference type="EMBL" id="PXY18842.1"/>
    </source>
</evidence>
<dbReference type="GO" id="GO:0003677">
    <property type="term" value="F:DNA binding"/>
    <property type="evidence" value="ECO:0007669"/>
    <property type="project" value="InterPro"/>
</dbReference>
<dbReference type="Gene3D" id="2.40.50.1020">
    <property type="entry name" value="LytTr DNA-binding domain"/>
    <property type="match status" value="1"/>
</dbReference>
<organism evidence="1 2">
    <name type="scientific">Prauserella muralis</name>
    <dbReference type="NCBI Taxonomy" id="588067"/>
    <lineage>
        <taxon>Bacteria</taxon>
        <taxon>Bacillati</taxon>
        <taxon>Actinomycetota</taxon>
        <taxon>Actinomycetes</taxon>
        <taxon>Pseudonocardiales</taxon>
        <taxon>Pseudonocardiaceae</taxon>
        <taxon>Prauserella</taxon>
    </lineage>
</organism>